<evidence type="ECO:0000313" key="8">
    <source>
        <dbReference type="EMBL" id="GAA5145176.1"/>
    </source>
</evidence>
<evidence type="ECO:0000256" key="5">
    <source>
        <dbReference type="ARBA" id="ARBA00023136"/>
    </source>
</evidence>
<keyword evidence="4 6" id="KW-1133">Transmembrane helix</keyword>
<evidence type="ECO:0000256" key="2">
    <source>
        <dbReference type="ARBA" id="ARBA00022475"/>
    </source>
</evidence>
<dbReference type="InterPro" id="IPR027379">
    <property type="entry name" value="CLS_N"/>
</dbReference>
<dbReference type="Pfam" id="PF13396">
    <property type="entry name" value="PLDc_N"/>
    <property type="match status" value="1"/>
</dbReference>
<feature type="domain" description="PLD phosphodiesterase" evidence="7">
    <location>
        <begin position="233"/>
        <end position="260"/>
    </location>
</feature>
<evidence type="ECO:0000256" key="6">
    <source>
        <dbReference type="SAM" id="Phobius"/>
    </source>
</evidence>
<dbReference type="Pfam" id="PF13091">
    <property type="entry name" value="PLDc_2"/>
    <property type="match status" value="2"/>
</dbReference>
<feature type="transmembrane region" description="Helical" evidence="6">
    <location>
        <begin position="54"/>
        <end position="75"/>
    </location>
</feature>
<dbReference type="InterPro" id="IPR025202">
    <property type="entry name" value="PLD-like_dom"/>
</dbReference>
<evidence type="ECO:0000313" key="9">
    <source>
        <dbReference type="Proteomes" id="UP001499852"/>
    </source>
</evidence>
<dbReference type="Proteomes" id="UP001499852">
    <property type="component" value="Unassembled WGS sequence"/>
</dbReference>
<dbReference type="SMART" id="SM00155">
    <property type="entry name" value="PLDc"/>
    <property type="match status" value="2"/>
</dbReference>
<protein>
    <submittedName>
        <fullName evidence="8">Cardiolipin synthase</fullName>
    </submittedName>
</protein>
<keyword evidence="3 6" id="KW-0812">Transmembrane</keyword>
<dbReference type="PROSITE" id="PS50035">
    <property type="entry name" value="PLD"/>
    <property type="match status" value="2"/>
</dbReference>
<evidence type="ECO:0000256" key="4">
    <source>
        <dbReference type="ARBA" id="ARBA00022989"/>
    </source>
</evidence>
<dbReference type="PANTHER" id="PTHR21248">
    <property type="entry name" value="CARDIOLIPIN SYNTHASE"/>
    <property type="match status" value="1"/>
</dbReference>
<dbReference type="CDD" id="cd09157">
    <property type="entry name" value="PLDc_CLS_unchar2_1"/>
    <property type="match status" value="1"/>
</dbReference>
<proteinExistence type="predicted"/>
<reference evidence="9" key="1">
    <citation type="journal article" date="2019" name="Int. J. Syst. Evol. Microbiol.">
        <title>The Global Catalogue of Microorganisms (GCM) 10K type strain sequencing project: providing services to taxonomists for standard genome sequencing and annotation.</title>
        <authorList>
            <consortium name="The Broad Institute Genomics Platform"/>
            <consortium name="The Broad Institute Genome Sequencing Center for Infectious Disease"/>
            <person name="Wu L."/>
            <person name="Ma J."/>
        </authorList>
    </citation>
    <scope>NUCLEOTIDE SEQUENCE [LARGE SCALE GENOMIC DNA]</scope>
    <source>
        <strain evidence="9">JCM 18053</strain>
    </source>
</reference>
<keyword evidence="9" id="KW-1185">Reference proteome</keyword>
<evidence type="ECO:0000256" key="3">
    <source>
        <dbReference type="ARBA" id="ARBA00022692"/>
    </source>
</evidence>
<keyword evidence="5 6" id="KW-0472">Membrane</keyword>
<organism evidence="8 9">
    <name type="scientific">Prosthecobacter algae</name>
    <dbReference type="NCBI Taxonomy" id="1144682"/>
    <lineage>
        <taxon>Bacteria</taxon>
        <taxon>Pseudomonadati</taxon>
        <taxon>Verrucomicrobiota</taxon>
        <taxon>Verrucomicrobiia</taxon>
        <taxon>Verrucomicrobiales</taxon>
        <taxon>Verrucomicrobiaceae</taxon>
        <taxon>Prosthecobacter</taxon>
    </lineage>
</organism>
<dbReference type="CDD" id="cd09163">
    <property type="entry name" value="PLDc_CLS_unchar2_2"/>
    <property type="match status" value="1"/>
</dbReference>
<dbReference type="PANTHER" id="PTHR21248:SF22">
    <property type="entry name" value="PHOSPHOLIPASE D"/>
    <property type="match status" value="1"/>
</dbReference>
<keyword evidence="2" id="KW-1003">Cell membrane</keyword>
<name>A0ABP9PKL0_9BACT</name>
<accession>A0ABP9PKL0</accession>
<sequence>MLHGPVFRLYVGLMLSSLLLEWNWGTAALVVLTLALSITALLHLLSHHRDHRSAAFWVALIVLSPLVGACLYGLLGINFVRRRGQQYRGSIGPAYRDPPPTCPLFVHSDPVLTERDCSLAMTVDRISRFNFTSGNTVEPLINGDEAMPAMLAAIREAKISIALSSYIFEATQIGADFVEALAAAHNRGVKVRVMVDDAGTRYSWPPVTRELGKKGVPVRRFMPNRFILRLLTMNLRNHKKILVVDGKVGFTGGMNIREGNMISRNPGHPVRDLHFRITGPVVGQMQRVFAEDWQFCAGEVLNGETWFPQVAATGETHALGIVDGPDEDLEVMPVALFAALNAARNRVCLMTPYFLPTAILMAALKLCATRQVEVTIITPAKNNIPVVAWAARTLYPELLEAGCRIYESPAPFDHSKLLLIDDAWSCIGSTNWDPRSLRLNFEFNLACHSPALATRLHTIFEAKKAESREVTEASLQNAPMAIRLRNGFARLFIPVL</sequence>
<dbReference type="SUPFAM" id="SSF56024">
    <property type="entry name" value="Phospholipase D/nuclease"/>
    <property type="match status" value="2"/>
</dbReference>
<gene>
    <name evidence="8" type="primary">cls</name>
    <name evidence="8" type="ORF">GCM10023213_36400</name>
</gene>
<comment type="caution">
    <text evidence="8">The sequence shown here is derived from an EMBL/GenBank/DDBJ whole genome shotgun (WGS) entry which is preliminary data.</text>
</comment>
<feature type="transmembrane region" description="Helical" evidence="6">
    <location>
        <begin position="22"/>
        <end position="42"/>
    </location>
</feature>
<dbReference type="InterPro" id="IPR001736">
    <property type="entry name" value="PLipase_D/transphosphatidylase"/>
</dbReference>
<evidence type="ECO:0000259" key="7">
    <source>
        <dbReference type="PROSITE" id="PS50035"/>
    </source>
</evidence>
<dbReference type="Gene3D" id="3.30.870.10">
    <property type="entry name" value="Endonuclease Chain A"/>
    <property type="match status" value="2"/>
</dbReference>
<evidence type="ECO:0000256" key="1">
    <source>
        <dbReference type="ARBA" id="ARBA00004651"/>
    </source>
</evidence>
<dbReference type="EMBL" id="BAABIA010000008">
    <property type="protein sequence ID" value="GAA5145176.1"/>
    <property type="molecule type" value="Genomic_DNA"/>
</dbReference>
<feature type="domain" description="PLD phosphodiesterase" evidence="7">
    <location>
        <begin position="409"/>
        <end position="436"/>
    </location>
</feature>
<comment type="subcellular location">
    <subcellularLocation>
        <location evidence="1">Cell membrane</location>
        <topology evidence="1">Multi-pass membrane protein</topology>
    </subcellularLocation>
</comment>